<evidence type="ECO:0000256" key="3">
    <source>
        <dbReference type="ARBA" id="ARBA00022833"/>
    </source>
</evidence>
<organism evidence="5 6">
    <name type="scientific">Xylaria flabelliformis</name>
    <dbReference type="NCBI Taxonomy" id="2512241"/>
    <lineage>
        <taxon>Eukaryota</taxon>
        <taxon>Fungi</taxon>
        <taxon>Dikarya</taxon>
        <taxon>Ascomycota</taxon>
        <taxon>Pezizomycotina</taxon>
        <taxon>Sordariomycetes</taxon>
        <taxon>Xylariomycetidae</taxon>
        <taxon>Xylariales</taxon>
        <taxon>Xylariaceae</taxon>
        <taxon>Xylaria</taxon>
    </lineage>
</organism>
<dbReference type="Pfam" id="PF13695">
    <property type="entry name" value="Zn_ribbon_3CxxC"/>
    <property type="match status" value="1"/>
</dbReference>
<keyword evidence="6" id="KW-1185">Reference proteome</keyword>
<sequence length="155" mass="17905">MAKKNKPIATSSMHPSRHPEVAQLLEDSGLVFTFHHDDTDDGAIKWRDSAVMGRFRCHNPKCGSHGWSSKRIAIRIRVYRRERYNARVYHQHCKNCGFLSKPILDDTYAERVAYWLKSWRGISLPKPPHGPKSKKPHHQELCEGCKDGHCPYSDD</sequence>
<evidence type="ECO:0000259" key="4">
    <source>
        <dbReference type="SMART" id="SM01328"/>
    </source>
</evidence>
<protein>
    <recommendedName>
        <fullName evidence="4">3CxxC-type domain-containing protein</fullName>
    </recommendedName>
</protein>
<feature type="domain" description="3CxxC-type" evidence="4">
    <location>
        <begin position="50"/>
        <end position="148"/>
    </location>
</feature>
<dbReference type="InterPro" id="IPR027377">
    <property type="entry name" value="ZAR1/RTP1-5-like_Znf-3CxxC"/>
</dbReference>
<evidence type="ECO:0000256" key="1">
    <source>
        <dbReference type="ARBA" id="ARBA00022723"/>
    </source>
</evidence>
<evidence type="ECO:0000313" key="6">
    <source>
        <dbReference type="Proteomes" id="UP000319160"/>
    </source>
</evidence>
<gene>
    <name evidence="5" type="ORF">FHL15_010988</name>
</gene>
<dbReference type="AlphaFoldDB" id="A0A553HJL3"/>
<evidence type="ECO:0000313" key="5">
    <source>
        <dbReference type="EMBL" id="TRX88142.1"/>
    </source>
</evidence>
<proteinExistence type="predicted"/>
<dbReference type="SMART" id="SM01328">
    <property type="entry name" value="zf-3CxxC"/>
    <property type="match status" value="1"/>
</dbReference>
<comment type="caution">
    <text evidence="5">The sequence shown here is derived from an EMBL/GenBank/DDBJ whole genome shotgun (WGS) entry which is preliminary data.</text>
</comment>
<keyword evidence="1" id="KW-0479">Metal-binding</keyword>
<evidence type="ECO:0000256" key="2">
    <source>
        <dbReference type="ARBA" id="ARBA00022771"/>
    </source>
</evidence>
<keyword evidence="2" id="KW-0863">Zinc-finger</keyword>
<dbReference type="STRING" id="2512241.A0A553HJL3"/>
<reference evidence="6" key="1">
    <citation type="submission" date="2019-06" db="EMBL/GenBank/DDBJ databases">
        <title>Draft genome sequence of the griseofulvin-producing fungus Xylaria cubensis strain G536.</title>
        <authorList>
            <person name="Mead M.E."/>
            <person name="Raja H.A."/>
            <person name="Steenwyk J.L."/>
            <person name="Knowles S.L."/>
            <person name="Oberlies N.H."/>
            <person name="Rokas A."/>
        </authorList>
    </citation>
    <scope>NUCLEOTIDE SEQUENCE [LARGE SCALE GENOMIC DNA]</scope>
    <source>
        <strain evidence="6">G536</strain>
    </source>
</reference>
<dbReference type="OrthoDB" id="8121437at2759"/>
<dbReference type="EMBL" id="VFLP01000099">
    <property type="protein sequence ID" value="TRX88142.1"/>
    <property type="molecule type" value="Genomic_DNA"/>
</dbReference>
<accession>A0A553HJL3</accession>
<dbReference type="Proteomes" id="UP000319160">
    <property type="component" value="Unassembled WGS sequence"/>
</dbReference>
<keyword evidence="3" id="KW-0862">Zinc</keyword>
<name>A0A553HJL3_9PEZI</name>
<dbReference type="GO" id="GO:0008270">
    <property type="term" value="F:zinc ion binding"/>
    <property type="evidence" value="ECO:0007669"/>
    <property type="project" value="UniProtKB-KW"/>
</dbReference>